<feature type="region of interest" description="Disordered" evidence="4">
    <location>
        <begin position="1"/>
        <end position="27"/>
    </location>
</feature>
<feature type="compositionally biased region" description="Basic and acidic residues" evidence="4">
    <location>
        <begin position="215"/>
        <end position="226"/>
    </location>
</feature>
<organism evidence="5 6">
    <name type="scientific">Calicophoron daubneyi</name>
    <name type="common">Rumen fluke</name>
    <name type="synonym">Paramphistomum daubneyi</name>
    <dbReference type="NCBI Taxonomy" id="300641"/>
    <lineage>
        <taxon>Eukaryota</taxon>
        <taxon>Metazoa</taxon>
        <taxon>Spiralia</taxon>
        <taxon>Lophotrochozoa</taxon>
        <taxon>Platyhelminthes</taxon>
        <taxon>Trematoda</taxon>
        <taxon>Digenea</taxon>
        <taxon>Plagiorchiida</taxon>
        <taxon>Pronocephalata</taxon>
        <taxon>Paramphistomoidea</taxon>
        <taxon>Paramphistomidae</taxon>
        <taxon>Calicophoron</taxon>
    </lineage>
</organism>
<evidence type="ECO:0000256" key="1">
    <source>
        <dbReference type="ARBA" id="ARBA00009885"/>
    </source>
</evidence>
<reference evidence="5" key="1">
    <citation type="submission" date="2024-06" db="EMBL/GenBank/DDBJ databases">
        <authorList>
            <person name="Liu X."/>
            <person name="Lenzi L."/>
            <person name="Haldenby T S."/>
            <person name="Uol C."/>
        </authorList>
    </citation>
    <scope>NUCLEOTIDE SEQUENCE</scope>
</reference>
<dbReference type="EMBL" id="CAXLJL010000301">
    <property type="protein sequence ID" value="CAL5136288.1"/>
    <property type="molecule type" value="Genomic_DNA"/>
</dbReference>
<evidence type="ECO:0000256" key="3">
    <source>
        <dbReference type="ARBA" id="ARBA00030367"/>
    </source>
</evidence>
<comment type="similarity">
    <text evidence="1">Belongs to the rtf2 family.</text>
</comment>
<sequence length="286" mass="31902">MGGDGGSIPRREELVRSKQRPERADRRAANEARWRHCSLNQEILRQPIVSCRLGRLYNKESVITKLLDKSKAPTTADHIKRLKDVRELNLTVNRSITEQSDPLQEGSGAFYCPVTGLEMCGTHAFVYLWSCGCVFSKKAIDTVHDSLCMLCGKPFTSDDVILINPQTEEELAAAHQRLLKYQSSTSHKAKKRSAGESHVASCSHSKQDGCSTAEVEVKSKKDKTAEDDSSSGDQTGPPDSEVKKPHKSIQEDPNASTVYKSLFNTCEEAKRQPKAAWVTYNPLYFR</sequence>
<dbReference type="Proteomes" id="UP001497525">
    <property type="component" value="Unassembled WGS sequence"/>
</dbReference>
<gene>
    <name evidence="5" type="ORF">CDAUBV1_LOCUS10352</name>
</gene>
<evidence type="ECO:0000256" key="2">
    <source>
        <dbReference type="ARBA" id="ARBA00015157"/>
    </source>
</evidence>
<comment type="caution">
    <text evidence="5">The sequence shown here is derived from an EMBL/GenBank/DDBJ whole genome shotgun (WGS) entry which is preliminary data.</text>
</comment>
<feature type="region of interest" description="Disordered" evidence="4">
    <location>
        <begin position="184"/>
        <end position="255"/>
    </location>
</feature>
<proteinExistence type="inferred from homology"/>
<dbReference type="GO" id="GO:0006274">
    <property type="term" value="P:DNA replication termination"/>
    <property type="evidence" value="ECO:0007669"/>
    <property type="project" value="TreeGrafter"/>
</dbReference>
<dbReference type="Pfam" id="PF04641">
    <property type="entry name" value="Rtf2"/>
    <property type="match status" value="1"/>
</dbReference>
<feature type="compositionally biased region" description="Polar residues" evidence="4">
    <location>
        <begin position="200"/>
        <end position="210"/>
    </location>
</feature>
<dbReference type="AlphaFoldDB" id="A0AAV2TMQ9"/>
<evidence type="ECO:0000313" key="6">
    <source>
        <dbReference type="Proteomes" id="UP001497525"/>
    </source>
</evidence>
<dbReference type="PANTHER" id="PTHR12775">
    <property type="entry name" value="PROTEIN C20ORF43 HOMOLOG"/>
    <property type="match status" value="1"/>
</dbReference>
<evidence type="ECO:0000313" key="5">
    <source>
        <dbReference type="EMBL" id="CAL5136288.1"/>
    </source>
</evidence>
<name>A0AAV2TMQ9_CALDB</name>
<protein>
    <recommendedName>
        <fullName evidence="2">Replication termination factor 2</fullName>
    </recommendedName>
    <alternativeName>
        <fullName evidence="3">Replication termination factor 2 domain-containing protein 1</fullName>
    </alternativeName>
</protein>
<dbReference type="GO" id="GO:0005634">
    <property type="term" value="C:nucleus"/>
    <property type="evidence" value="ECO:0007669"/>
    <property type="project" value="TreeGrafter"/>
</dbReference>
<dbReference type="CDD" id="cd16653">
    <property type="entry name" value="RING-like_Rtf2"/>
    <property type="match status" value="1"/>
</dbReference>
<dbReference type="PANTHER" id="PTHR12775:SF0">
    <property type="entry name" value="REPLICATION TERMINATION FACTOR 2"/>
    <property type="match status" value="1"/>
</dbReference>
<dbReference type="InterPro" id="IPR006735">
    <property type="entry name" value="Rtf2"/>
</dbReference>
<feature type="compositionally biased region" description="Basic and acidic residues" evidence="4">
    <location>
        <begin position="9"/>
        <end position="27"/>
    </location>
</feature>
<evidence type="ECO:0000256" key="4">
    <source>
        <dbReference type="SAM" id="MobiDB-lite"/>
    </source>
</evidence>
<dbReference type="InterPro" id="IPR027799">
    <property type="entry name" value="Rtf2_RING-finger"/>
</dbReference>
<accession>A0AAV2TMQ9</accession>